<dbReference type="Proteomes" id="UP000308530">
    <property type="component" value="Chromosome"/>
</dbReference>
<proteinExistence type="predicted"/>
<dbReference type="InterPro" id="IPR021295">
    <property type="entry name" value="DUF2867"/>
</dbReference>
<accession>A0ABX6QJB1</accession>
<reference evidence="1 2" key="1">
    <citation type="submission" date="2020-06" db="EMBL/GenBank/DDBJ databases">
        <title>Genome sequence of Rhizobium sp strain ADMK78.</title>
        <authorList>
            <person name="Rahi P."/>
        </authorList>
    </citation>
    <scope>NUCLEOTIDE SEQUENCE [LARGE SCALE GENOMIC DNA]</scope>
    <source>
        <strain evidence="1 2">ADMK78</strain>
    </source>
</reference>
<dbReference type="Pfam" id="PF11066">
    <property type="entry name" value="DUF2867"/>
    <property type="match status" value="1"/>
</dbReference>
<dbReference type="RefSeq" id="WP_138287221.1">
    <property type="nucleotide sequence ID" value="NZ_CP058350.1"/>
</dbReference>
<sequence>MGAVESLEVRLPHPDLPAGDWADSYAVSVSRVDLVALDVAKSMFGDVPRWVRTLLAFRNRIVSLVGLKSAELKMTGRESIGGFPLLASTGDQALLGFDDWHLDFRILISVEKISGGRQRVRVTTLVKRHNLFGRIYIFVVTPFHRLIVRSFLRRFLAAQMVIRQPV</sequence>
<gene>
    <name evidence="1" type="ORF">FE840_003290</name>
</gene>
<evidence type="ECO:0000313" key="1">
    <source>
        <dbReference type="EMBL" id="QLF68654.1"/>
    </source>
</evidence>
<organism evidence="1 2">
    <name type="scientific">Peteryoungia desertarenae</name>
    <dbReference type="NCBI Taxonomy" id="1813451"/>
    <lineage>
        <taxon>Bacteria</taxon>
        <taxon>Pseudomonadati</taxon>
        <taxon>Pseudomonadota</taxon>
        <taxon>Alphaproteobacteria</taxon>
        <taxon>Hyphomicrobiales</taxon>
        <taxon>Rhizobiaceae</taxon>
        <taxon>Peteryoungia</taxon>
    </lineage>
</organism>
<keyword evidence="2" id="KW-1185">Reference proteome</keyword>
<name>A0ABX6QJB1_9HYPH</name>
<evidence type="ECO:0000313" key="2">
    <source>
        <dbReference type="Proteomes" id="UP000308530"/>
    </source>
</evidence>
<dbReference type="EMBL" id="CP058350">
    <property type="protein sequence ID" value="QLF68654.1"/>
    <property type="molecule type" value="Genomic_DNA"/>
</dbReference>
<protein>
    <submittedName>
        <fullName evidence="1">DUF2867 domain-containing protein</fullName>
    </submittedName>
</protein>